<organism evidence="1">
    <name type="scientific">viral metagenome</name>
    <dbReference type="NCBI Taxonomy" id="1070528"/>
    <lineage>
        <taxon>unclassified sequences</taxon>
        <taxon>metagenomes</taxon>
        <taxon>organismal metagenomes</taxon>
    </lineage>
</organism>
<name>A0A6C0HTC3_9ZZZZ</name>
<protein>
    <recommendedName>
        <fullName evidence="2">Glycylpeptide N-tetradecanoyltransferase</fullName>
    </recommendedName>
</protein>
<evidence type="ECO:0008006" key="2">
    <source>
        <dbReference type="Google" id="ProtNLM"/>
    </source>
</evidence>
<dbReference type="EMBL" id="MN740010">
    <property type="protein sequence ID" value="QHT83557.1"/>
    <property type="molecule type" value="Genomic_DNA"/>
</dbReference>
<dbReference type="AlphaFoldDB" id="A0A6C0HTC3"/>
<sequence length="431" mass="52044">MLQYFLFGITILYLLVYGYIKIKYPFWNNQPVFHTYDYWRRFYREPFVIYKYRPIKTKFCNFLDIKTHPYLDISTEEKRDVLYLLKSNYISSDRIMLTLEEKELDALYSGHIEKCFISYYYSTVFRMDLDSDPEPDPKKEKIICDKEITGCLMSNPVNIYYKNTDTDKIYTETSLYYMDYLCINKDIEFDKYKKIVQKNDTKKIRELFQTHEYNQRIENSQIVGSLIKREIELFEGIVPLVQYITYVYYLRNLVFPPLPKHYYVIQITSENIDLLIDFLYIKTHLDLEKTPDHLAFLSVTSLGNYIEMIKQNMYYVFCLKSGEYIYGMYFFKDAKMQYEDIEGNTLQFYGSFMNTDSFSLFYLGFLHSIHQIVKKFPEFKMLIFENLGDNMKIHGKWRERNTPVFENKTAYYTFNWIYPSSPIFAGNCLVL</sequence>
<evidence type="ECO:0000313" key="1">
    <source>
        <dbReference type="EMBL" id="QHT83557.1"/>
    </source>
</evidence>
<proteinExistence type="predicted"/>
<reference evidence="1" key="1">
    <citation type="journal article" date="2020" name="Nature">
        <title>Giant virus diversity and host interactions through global metagenomics.</title>
        <authorList>
            <person name="Schulz F."/>
            <person name="Roux S."/>
            <person name="Paez-Espino D."/>
            <person name="Jungbluth S."/>
            <person name="Walsh D.A."/>
            <person name="Denef V.J."/>
            <person name="McMahon K.D."/>
            <person name="Konstantinidis K.T."/>
            <person name="Eloe-Fadrosh E.A."/>
            <person name="Kyrpides N.C."/>
            <person name="Woyke T."/>
        </authorList>
    </citation>
    <scope>NUCLEOTIDE SEQUENCE</scope>
    <source>
        <strain evidence="1">GVMAG-M-3300023184-168</strain>
    </source>
</reference>
<accession>A0A6C0HTC3</accession>